<gene>
    <name evidence="1" type="ORF">LCGC14_0864810</name>
</gene>
<evidence type="ECO:0000313" key="1">
    <source>
        <dbReference type="EMBL" id="KKN27429.1"/>
    </source>
</evidence>
<reference evidence="1" key="1">
    <citation type="journal article" date="2015" name="Nature">
        <title>Complex archaea that bridge the gap between prokaryotes and eukaryotes.</title>
        <authorList>
            <person name="Spang A."/>
            <person name="Saw J.H."/>
            <person name="Jorgensen S.L."/>
            <person name="Zaremba-Niedzwiedzka K."/>
            <person name="Martijn J."/>
            <person name="Lind A.E."/>
            <person name="van Eijk R."/>
            <person name="Schleper C."/>
            <person name="Guy L."/>
            <person name="Ettema T.J."/>
        </authorList>
    </citation>
    <scope>NUCLEOTIDE SEQUENCE</scope>
</reference>
<dbReference type="EMBL" id="LAZR01002638">
    <property type="protein sequence ID" value="KKN27429.1"/>
    <property type="molecule type" value="Genomic_DNA"/>
</dbReference>
<dbReference type="AlphaFoldDB" id="A0A0F9PBD4"/>
<comment type="caution">
    <text evidence="1">The sequence shown here is derived from an EMBL/GenBank/DDBJ whole genome shotgun (WGS) entry which is preliminary data.</text>
</comment>
<name>A0A0F9PBD4_9ZZZZ</name>
<sequence>MITATQKGTAFLRKKAQSEGTASLDEVVLAAVAERGPIESDDLEDAIRVGDIAPALERLSRAGYIRGN</sequence>
<accession>A0A0F9PBD4</accession>
<organism evidence="1">
    <name type="scientific">marine sediment metagenome</name>
    <dbReference type="NCBI Taxonomy" id="412755"/>
    <lineage>
        <taxon>unclassified sequences</taxon>
        <taxon>metagenomes</taxon>
        <taxon>ecological metagenomes</taxon>
    </lineage>
</organism>
<protein>
    <submittedName>
        <fullName evidence="1">Uncharacterized protein</fullName>
    </submittedName>
</protein>
<proteinExistence type="predicted"/>